<dbReference type="EMBL" id="JAGSOV010000036">
    <property type="protein sequence ID" value="MCO1656710.1"/>
    <property type="molecule type" value="Genomic_DNA"/>
</dbReference>
<evidence type="ECO:0000259" key="15">
    <source>
        <dbReference type="Pfam" id="PF01087"/>
    </source>
</evidence>
<keyword evidence="11 14" id="KW-0299">Galactose metabolism</keyword>
<dbReference type="PIRSF" id="PIRSF000808">
    <property type="entry name" value="GalT"/>
    <property type="match status" value="1"/>
</dbReference>
<dbReference type="InterPro" id="IPR005849">
    <property type="entry name" value="GalP_Utransf_N"/>
</dbReference>
<dbReference type="SUPFAM" id="SSF54197">
    <property type="entry name" value="HIT-like"/>
    <property type="match status" value="2"/>
</dbReference>
<accession>A0ABT1A134</accession>
<keyword evidence="7 14" id="KW-0808">Transferase</keyword>
<evidence type="ECO:0000256" key="12">
    <source>
        <dbReference type="ARBA" id="ARBA00023277"/>
    </source>
</evidence>
<gene>
    <name evidence="17" type="primary">galT</name>
    <name evidence="17" type="ORF">KDL28_16750</name>
</gene>
<dbReference type="GO" id="GO:0016779">
    <property type="term" value="F:nucleotidyltransferase activity"/>
    <property type="evidence" value="ECO:0007669"/>
    <property type="project" value="UniProtKB-KW"/>
</dbReference>
<reference evidence="17" key="1">
    <citation type="submission" date="2021-04" db="EMBL/GenBank/DDBJ databases">
        <title>Pseudonocardia sp. nov., isolated from sandy soil of mangrove forest.</title>
        <authorList>
            <person name="Zan Z."/>
            <person name="Huang R."/>
            <person name="Liu W."/>
        </authorList>
    </citation>
    <scope>NUCLEOTIDE SEQUENCE</scope>
    <source>
        <strain evidence="17">S2-4</strain>
    </source>
</reference>
<evidence type="ECO:0000256" key="3">
    <source>
        <dbReference type="ARBA" id="ARBA00004947"/>
    </source>
</evidence>
<evidence type="ECO:0000256" key="10">
    <source>
        <dbReference type="ARBA" id="ARBA00022833"/>
    </source>
</evidence>
<comment type="pathway">
    <text evidence="3 14">Carbohydrate metabolism; galactose metabolism.</text>
</comment>
<dbReference type="InterPro" id="IPR019779">
    <property type="entry name" value="GalP_UDPtransf1_His-AS"/>
</dbReference>
<organism evidence="17 18">
    <name type="scientific">Pseudonocardia humida</name>
    <dbReference type="NCBI Taxonomy" id="2800819"/>
    <lineage>
        <taxon>Bacteria</taxon>
        <taxon>Bacillati</taxon>
        <taxon>Actinomycetota</taxon>
        <taxon>Actinomycetes</taxon>
        <taxon>Pseudonocardiales</taxon>
        <taxon>Pseudonocardiaceae</taxon>
        <taxon>Pseudonocardia</taxon>
    </lineage>
</organism>
<evidence type="ECO:0000256" key="1">
    <source>
        <dbReference type="ARBA" id="ARBA00001107"/>
    </source>
</evidence>
<dbReference type="InterPro" id="IPR001937">
    <property type="entry name" value="GalP_UDPtransf1"/>
</dbReference>
<dbReference type="Pfam" id="PF02744">
    <property type="entry name" value="GalP_UDP_tr_C"/>
    <property type="match status" value="1"/>
</dbReference>
<sequence length="379" mass="42407">MTRTPARMADGRELFYFDDPATAESIGERVPPADTRDLPTVQTGSTMRYDVLTGEWVTVAAHRMDRTFLPPADHCPLCPTRPGREPSEIPAAEYDVVVFENRFPSFARSPSVEVPPEVDGNPLWPQRPAVGRCEVVCFTSDHDAAFAHLPTERVLTVLDAWADRTAELSAMPGIEQVFPFENRGLEIGVTLQHPHGQIYAYPFVTPRTSQLLTQASEHRRRTGRDLLQDVLDSERAAGTRVVLDGTRWTAFVPAAARWPVEAHLVPHRAVPDFAALDDEERAELAELYPDLLRRLERFFDTADGPDTLSVDPRPPYIAGWHQAPVRTGRDLTRLHLQLFSLRRAPGKLKYLAGSESGVGAWIVDTTPERIAQRLRDAAR</sequence>
<evidence type="ECO:0000256" key="4">
    <source>
        <dbReference type="ARBA" id="ARBA00010951"/>
    </source>
</evidence>
<proteinExistence type="inferred from homology"/>
<evidence type="ECO:0000256" key="7">
    <source>
        <dbReference type="ARBA" id="ARBA00022679"/>
    </source>
</evidence>
<dbReference type="PROSITE" id="PS00117">
    <property type="entry name" value="GAL_P_UDP_TRANSF_I"/>
    <property type="match status" value="1"/>
</dbReference>
<feature type="domain" description="Galactose-1-phosphate uridyl transferase N-terminal" evidence="15">
    <location>
        <begin position="45"/>
        <end position="204"/>
    </location>
</feature>
<evidence type="ECO:0000256" key="9">
    <source>
        <dbReference type="ARBA" id="ARBA00022723"/>
    </source>
</evidence>
<evidence type="ECO:0000256" key="11">
    <source>
        <dbReference type="ARBA" id="ARBA00023144"/>
    </source>
</evidence>
<evidence type="ECO:0000256" key="14">
    <source>
        <dbReference type="RuleBase" id="RU000506"/>
    </source>
</evidence>
<keyword evidence="8 14" id="KW-0548">Nucleotidyltransferase</keyword>
<dbReference type="EC" id="2.7.7.12" evidence="5 13"/>
<comment type="similarity">
    <text evidence="4 14">Belongs to the galactose-1-phosphate uridylyltransferase type 1 family.</text>
</comment>
<dbReference type="InterPro" id="IPR036265">
    <property type="entry name" value="HIT-like_sf"/>
</dbReference>
<dbReference type="PANTHER" id="PTHR11943:SF1">
    <property type="entry name" value="GALACTOSE-1-PHOSPHATE URIDYLYLTRANSFERASE"/>
    <property type="match status" value="1"/>
</dbReference>
<evidence type="ECO:0000313" key="18">
    <source>
        <dbReference type="Proteomes" id="UP001165283"/>
    </source>
</evidence>
<evidence type="ECO:0000256" key="8">
    <source>
        <dbReference type="ARBA" id="ARBA00022695"/>
    </source>
</evidence>
<dbReference type="InterPro" id="IPR005850">
    <property type="entry name" value="GalP_Utransf_C"/>
</dbReference>
<evidence type="ECO:0000313" key="17">
    <source>
        <dbReference type="EMBL" id="MCO1656710.1"/>
    </source>
</evidence>
<comment type="catalytic activity">
    <reaction evidence="1 14">
        <text>alpha-D-galactose 1-phosphate + UDP-alpha-D-glucose = alpha-D-glucose 1-phosphate + UDP-alpha-D-galactose</text>
        <dbReference type="Rhea" id="RHEA:13989"/>
        <dbReference type="ChEBI" id="CHEBI:58336"/>
        <dbReference type="ChEBI" id="CHEBI:58601"/>
        <dbReference type="ChEBI" id="CHEBI:58885"/>
        <dbReference type="ChEBI" id="CHEBI:66914"/>
        <dbReference type="EC" id="2.7.7.12"/>
    </reaction>
</comment>
<evidence type="ECO:0000256" key="5">
    <source>
        <dbReference type="ARBA" id="ARBA00012384"/>
    </source>
</evidence>
<keyword evidence="10" id="KW-0862">Zinc</keyword>
<evidence type="ECO:0000256" key="2">
    <source>
        <dbReference type="ARBA" id="ARBA00001947"/>
    </source>
</evidence>
<dbReference type="Pfam" id="PF01087">
    <property type="entry name" value="GalP_UDP_transf"/>
    <property type="match status" value="1"/>
</dbReference>
<keyword evidence="18" id="KW-1185">Reference proteome</keyword>
<comment type="cofactor">
    <cofactor evidence="2">
        <name>Zn(2+)</name>
        <dbReference type="ChEBI" id="CHEBI:29105"/>
    </cofactor>
</comment>
<feature type="domain" description="Galactose-1-phosphate uridyl transferase C-terminal" evidence="16">
    <location>
        <begin position="217"/>
        <end position="336"/>
    </location>
</feature>
<evidence type="ECO:0000256" key="6">
    <source>
        <dbReference type="ARBA" id="ARBA00016340"/>
    </source>
</evidence>
<dbReference type="NCBIfam" id="TIGR00209">
    <property type="entry name" value="galT_1"/>
    <property type="match status" value="1"/>
</dbReference>
<dbReference type="Proteomes" id="UP001165283">
    <property type="component" value="Unassembled WGS sequence"/>
</dbReference>
<keyword evidence="9 14" id="KW-0479">Metal-binding</keyword>
<name>A0ABT1A134_9PSEU</name>
<comment type="caution">
    <text evidence="17">The sequence shown here is derived from an EMBL/GenBank/DDBJ whole genome shotgun (WGS) entry which is preliminary data.</text>
</comment>
<protein>
    <recommendedName>
        <fullName evidence="6 13">Galactose-1-phosphate uridylyltransferase</fullName>
        <ecNumber evidence="5 13">2.7.7.12</ecNumber>
    </recommendedName>
</protein>
<keyword evidence="12 14" id="KW-0119">Carbohydrate metabolism</keyword>
<dbReference type="PANTHER" id="PTHR11943">
    <property type="entry name" value="GALACTOSE-1-PHOSPHATE URIDYLYLTRANSFERASE"/>
    <property type="match status" value="1"/>
</dbReference>
<evidence type="ECO:0000259" key="16">
    <source>
        <dbReference type="Pfam" id="PF02744"/>
    </source>
</evidence>
<dbReference type="RefSeq" id="WP_252439705.1">
    <property type="nucleotide sequence ID" value="NZ_JAGSOV010000036.1"/>
</dbReference>
<dbReference type="Gene3D" id="3.30.428.10">
    <property type="entry name" value="HIT-like"/>
    <property type="match status" value="2"/>
</dbReference>
<evidence type="ECO:0000256" key="13">
    <source>
        <dbReference type="NCBIfam" id="TIGR00209"/>
    </source>
</evidence>